<keyword evidence="2" id="KW-1185">Reference proteome</keyword>
<reference evidence="1 2" key="1">
    <citation type="journal article" date="2016" name="Mol. Biol. Evol.">
        <title>Comparative Genomics of Early-Diverging Mushroom-Forming Fungi Provides Insights into the Origins of Lignocellulose Decay Capabilities.</title>
        <authorList>
            <person name="Nagy L.G."/>
            <person name="Riley R."/>
            <person name="Tritt A."/>
            <person name="Adam C."/>
            <person name="Daum C."/>
            <person name="Floudas D."/>
            <person name="Sun H."/>
            <person name="Yadav J.S."/>
            <person name="Pangilinan J."/>
            <person name="Larsson K.H."/>
            <person name="Matsuura K."/>
            <person name="Barry K."/>
            <person name="Labutti K."/>
            <person name="Kuo R."/>
            <person name="Ohm R.A."/>
            <person name="Bhattacharya S.S."/>
            <person name="Shirouzu T."/>
            <person name="Yoshinaga Y."/>
            <person name="Martin F.M."/>
            <person name="Grigoriev I.V."/>
            <person name="Hibbett D.S."/>
        </authorList>
    </citation>
    <scope>NUCLEOTIDE SEQUENCE [LARGE SCALE GENOMIC DNA]</scope>
    <source>
        <strain evidence="1 2">TUFC12733</strain>
    </source>
</reference>
<dbReference type="InterPro" id="IPR032675">
    <property type="entry name" value="LRR_dom_sf"/>
</dbReference>
<dbReference type="Gene3D" id="3.80.10.10">
    <property type="entry name" value="Ribonuclease Inhibitor"/>
    <property type="match status" value="1"/>
</dbReference>
<dbReference type="Proteomes" id="UP000076738">
    <property type="component" value="Unassembled WGS sequence"/>
</dbReference>
<protein>
    <recommendedName>
        <fullName evidence="3">F-box domain-containing protein</fullName>
    </recommendedName>
</protein>
<proteinExistence type="predicted"/>
<gene>
    <name evidence="1" type="ORF">CALVIDRAFT_537648</name>
</gene>
<evidence type="ECO:0008006" key="3">
    <source>
        <dbReference type="Google" id="ProtNLM"/>
    </source>
</evidence>
<evidence type="ECO:0000313" key="1">
    <source>
        <dbReference type="EMBL" id="KZO96062.1"/>
    </source>
</evidence>
<evidence type="ECO:0000313" key="2">
    <source>
        <dbReference type="Proteomes" id="UP000076738"/>
    </source>
</evidence>
<sequence length="284" mass="32602">MNLKKPELTSVTIDISSMKEMDASLLGFLVILVVWKQITEMKVITQQLSDEARRAFWTVLNNGMEQLKSFSLCCAFGDSRFLLPVLSNLPHLNDLAIQDNWKLFPDPIHGDMVKTLWMADYVYAAEIGMELDSGAFHQLTDLNLISGARFCATLLHAVQGPLSRLTISTTFAFLDEFRTLVVSIVGSEDQPRRELKHVSLGFQNCWNCFVVDTCWAVLLRLHPLDLHSFDLEGRFYDDTTQDYRITEKGVAYLTSEWHNLRHLRMETFHMDALKTVRPMQKIIL</sequence>
<dbReference type="AlphaFoldDB" id="A0A167LV69"/>
<dbReference type="EMBL" id="KV417286">
    <property type="protein sequence ID" value="KZO96062.1"/>
    <property type="molecule type" value="Genomic_DNA"/>
</dbReference>
<name>A0A167LV69_CALVF</name>
<accession>A0A167LV69</accession>
<organism evidence="1 2">
    <name type="scientific">Calocera viscosa (strain TUFC12733)</name>
    <dbReference type="NCBI Taxonomy" id="1330018"/>
    <lineage>
        <taxon>Eukaryota</taxon>
        <taxon>Fungi</taxon>
        <taxon>Dikarya</taxon>
        <taxon>Basidiomycota</taxon>
        <taxon>Agaricomycotina</taxon>
        <taxon>Dacrymycetes</taxon>
        <taxon>Dacrymycetales</taxon>
        <taxon>Dacrymycetaceae</taxon>
        <taxon>Calocera</taxon>
    </lineage>
</organism>